<dbReference type="InterPro" id="IPR011049">
    <property type="entry name" value="Serralysin-like_metalloprot_C"/>
</dbReference>
<gene>
    <name evidence="2" type="ORF">F0U47_16375</name>
</gene>
<evidence type="ECO:0008006" key="4">
    <source>
        <dbReference type="Google" id="ProtNLM"/>
    </source>
</evidence>
<accession>A0A5B1M2C9</accession>
<reference evidence="2 3" key="2">
    <citation type="submission" date="2019-09" db="EMBL/GenBank/DDBJ databases">
        <authorList>
            <person name="Jin C."/>
        </authorList>
    </citation>
    <scope>NUCLEOTIDE SEQUENCE [LARGE SCALE GENOMIC DNA]</scope>
    <source>
        <strain evidence="2 3">BN140041</strain>
    </source>
</reference>
<feature type="chain" id="PRO_5039699808" description="Calcium-binding protein" evidence="1">
    <location>
        <begin position="24"/>
        <end position="329"/>
    </location>
</feature>
<dbReference type="SUPFAM" id="SSF51120">
    <property type="entry name" value="beta-Roll"/>
    <property type="match status" value="1"/>
</dbReference>
<name>A0A5B1M2C9_9ACTN</name>
<keyword evidence="1" id="KW-0732">Signal</keyword>
<evidence type="ECO:0000313" key="3">
    <source>
        <dbReference type="Proteomes" id="UP000324351"/>
    </source>
</evidence>
<dbReference type="RefSeq" id="WP_149751544.1">
    <property type="nucleotide sequence ID" value="NZ_VUJW01000010.1"/>
</dbReference>
<evidence type="ECO:0000256" key="1">
    <source>
        <dbReference type="SAM" id="SignalP"/>
    </source>
</evidence>
<keyword evidence="3" id="KW-1185">Reference proteome</keyword>
<feature type="signal peptide" evidence="1">
    <location>
        <begin position="1"/>
        <end position="23"/>
    </location>
</feature>
<reference evidence="2 3" key="1">
    <citation type="submission" date="2019-09" db="EMBL/GenBank/DDBJ databases">
        <title>Nocardioides panacisoli sp. nov., isolated from the soil of a ginseng field.</title>
        <authorList>
            <person name="Cho C."/>
        </authorList>
    </citation>
    <scope>NUCLEOTIDE SEQUENCE [LARGE SCALE GENOMIC DNA]</scope>
    <source>
        <strain evidence="2 3">BN140041</strain>
    </source>
</reference>
<dbReference type="GO" id="GO:0005509">
    <property type="term" value="F:calcium ion binding"/>
    <property type="evidence" value="ECO:0007669"/>
    <property type="project" value="InterPro"/>
</dbReference>
<comment type="caution">
    <text evidence="2">The sequence shown here is derived from an EMBL/GenBank/DDBJ whole genome shotgun (WGS) entry which is preliminary data.</text>
</comment>
<proteinExistence type="predicted"/>
<dbReference type="InterPro" id="IPR001343">
    <property type="entry name" value="Hemolysn_Ca-bd"/>
</dbReference>
<evidence type="ECO:0000313" key="2">
    <source>
        <dbReference type="EMBL" id="KAA1425917.1"/>
    </source>
</evidence>
<dbReference type="PRINTS" id="PR00313">
    <property type="entry name" value="CABNDNGRPT"/>
</dbReference>
<protein>
    <recommendedName>
        <fullName evidence="4">Calcium-binding protein</fullName>
    </recommendedName>
</protein>
<organism evidence="2 3">
    <name type="scientific">Nocardioides antri</name>
    <dbReference type="NCBI Taxonomy" id="2607659"/>
    <lineage>
        <taxon>Bacteria</taxon>
        <taxon>Bacillati</taxon>
        <taxon>Actinomycetota</taxon>
        <taxon>Actinomycetes</taxon>
        <taxon>Propionibacteriales</taxon>
        <taxon>Nocardioidaceae</taxon>
        <taxon>Nocardioides</taxon>
    </lineage>
</organism>
<dbReference type="Pfam" id="PF00353">
    <property type="entry name" value="HemolysinCabind"/>
    <property type="match status" value="2"/>
</dbReference>
<dbReference type="EMBL" id="VUJW01000010">
    <property type="protein sequence ID" value="KAA1425917.1"/>
    <property type="molecule type" value="Genomic_DNA"/>
</dbReference>
<dbReference type="Proteomes" id="UP000324351">
    <property type="component" value="Unassembled WGS sequence"/>
</dbReference>
<sequence length="329" mass="33703">MKATLSAALVLAALTVLPQPVEAHAPGQPTCRGEVATHVGISGEELTTTPGPDVVVTNGASVVRTLNGADVICVTRLRPAYVVPGGGDDLVDATRFRGDRLATVLGETGVEGSSGDDRFLGGPQVDRVYVRSGVAADRKLVRTDGGKDYVKVDRQYPGDVVAELGKEGDTLSADRPRAGLVVDGDEGPDELTTTCRGCSTASFDLETGTIAIDGKASGEATGFQVLDVVRAGTHVVPAVTVRGGNDANHVSVAACRSSLLGRGGNDRLQAAGSGGCERVRTVAQGGGGDDLMVGTTGNDELYGGLGRDTATGDRGRDLCRAEVEESCER</sequence>
<dbReference type="AlphaFoldDB" id="A0A5B1M2C9"/>
<dbReference type="Gene3D" id="2.150.10.10">
    <property type="entry name" value="Serralysin-like metalloprotease, C-terminal"/>
    <property type="match status" value="1"/>
</dbReference>